<sequence>MTRNGKYDLIAGRTPHTINISYQENKSLGSRIRYQVEVTQTHFELLNHPAIKNCTADTDKFGKKITNLFGAFDSAPRAAFSQTLKKLIEGFIKYYVGVEIIIAAGDVGIHDHKLKPLVEALVQSLKGAESSIGSSLEAVENGKVQVEEFVSHARDRFKKSLVQRLAPEAASWFIISMHWTIKHHQLINECSKHQLYNALSSKTQLAAMKPKYQLLLTVVIENLALLSIIGIGTLTAIKILKLFSRDPLEGVTMDPIDDLSTQLTKFKSLITEALGPVQQMEKMMINNETQLENLQFTAALCREMAYNLPRY</sequence>
<dbReference type="Proteomes" id="UP000193642">
    <property type="component" value="Unassembled WGS sequence"/>
</dbReference>
<dbReference type="EMBL" id="MCGO01000256">
    <property type="protein sequence ID" value="ORY20102.1"/>
    <property type="molecule type" value="Genomic_DNA"/>
</dbReference>
<comment type="caution">
    <text evidence="2">The sequence shown here is derived from an EMBL/GenBank/DDBJ whole genome shotgun (WGS) entry which is preliminary data.</text>
</comment>
<organism evidence="2 3">
    <name type="scientific">Rhizoclosmatium globosum</name>
    <dbReference type="NCBI Taxonomy" id="329046"/>
    <lineage>
        <taxon>Eukaryota</taxon>
        <taxon>Fungi</taxon>
        <taxon>Fungi incertae sedis</taxon>
        <taxon>Chytridiomycota</taxon>
        <taxon>Chytridiomycota incertae sedis</taxon>
        <taxon>Chytridiomycetes</taxon>
        <taxon>Chytridiales</taxon>
        <taxon>Chytriomycetaceae</taxon>
        <taxon>Rhizoclosmatium</taxon>
    </lineage>
</organism>
<keyword evidence="3" id="KW-1185">Reference proteome</keyword>
<name>A0A1Y2AC80_9FUNG</name>
<keyword evidence="1" id="KW-0472">Membrane</keyword>
<gene>
    <name evidence="2" type="ORF">BCR33DRAFT_799069</name>
</gene>
<proteinExistence type="predicted"/>
<evidence type="ECO:0000313" key="3">
    <source>
        <dbReference type="Proteomes" id="UP000193642"/>
    </source>
</evidence>
<reference evidence="2 3" key="1">
    <citation type="submission" date="2016-07" db="EMBL/GenBank/DDBJ databases">
        <title>Pervasive Adenine N6-methylation of Active Genes in Fungi.</title>
        <authorList>
            <consortium name="DOE Joint Genome Institute"/>
            <person name="Mondo S.J."/>
            <person name="Dannebaum R.O."/>
            <person name="Kuo R.C."/>
            <person name="Labutti K."/>
            <person name="Haridas S."/>
            <person name="Kuo A."/>
            <person name="Salamov A."/>
            <person name="Ahrendt S.R."/>
            <person name="Lipzen A."/>
            <person name="Sullivan W."/>
            <person name="Andreopoulos W.B."/>
            <person name="Clum A."/>
            <person name="Lindquist E."/>
            <person name="Daum C."/>
            <person name="Ramamoorthy G.K."/>
            <person name="Gryganskyi A."/>
            <person name="Culley D."/>
            <person name="Magnuson J.K."/>
            <person name="James T.Y."/>
            <person name="O'Malley M.A."/>
            <person name="Stajich J.E."/>
            <person name="Spatafora J.W."/>
            <person name="Visel A."/>
            <person name="Grigoriev I.V."/>
        </authorList>
    </citation>
    <scope>NUCLEOTIDE SEQUENCE [LARGE SCALE GENOMIC DNA]</scope>
    <source>
        <strain evidence="2 3">JEL800</strain>
    </source>
</reference>
<feature type="transmembrane region" description="Helical" evidence="1">
    <location>
        <begin position="214"/>
        <end position="237"/>
    </location>
</feature>
<keyword evidence="1" id="KW-1133">Transmembrane helix</keyword>
<protein>
    <submittedName>
        <fullName evidence="2">Uncharacterized protein</fullName>
    </submittedName>
</protein>
<dbReference type="OrthoDB" id="10496103at2759"/>
<keyword evidence="1" id="KW-0812">Transmembrane</keyword>
<evidence type="ECO:0000313" key="2">
    <source>
        <dbReference type="EMBL" id="ORY20102.1"/>
    </source>
</evidence>
<evidence type="ECO:0000256" key="1">
    <source>
        <dbReference type="SAM" id="Phobius"/>
    </source>
</evidence>
<dbReference type="AlphaFoldDB" id="A0A1Y2AC80"/>
<accession>A0A1Y2AC80</accession>